<comment type="caution">
    <text evidence="1">The sequence shown here is derived from an EMBL/GenBank/DDBJ whole genome shotgun (WGS) entry which is preliminary data.</text>
</comment>
<name>A0A3M3E784_9PSED</name>
<accession>A0A3M3E784</accession>
<protein>
    <submittedName>
        <fullName evidence="1">Uncharacterized protein</fullName>
    </submittedName>
</protein>
<sequence length="257" mass="28988">MIKNLISKNFSPEYIAKEIKTLDMTAQVNQLINHLHTQPAFANAQSRRATIMNISNPHTGTLVLHCTNIGNISIRTLTSDNALSPLYSVPGHSILFALDQPFEVQRYVRHEHQLEKLDSVIIDQQHPLIVDGSRTLFDYAPAERETARLAGRINLLDRSADISVFDRLSLQKIAWLPHDESAARFLVSLELLETVRDPGGSRVAEELVYHYHPAVAWKALQLLYQADPQKALSYVPLLKKLKNPHLDNLLSPLEKVA</sequence>
<dbReference type="STRING" id="47879.AXG94_25300"/>
<dbReference type="EMBL" id="RBOJ01000094">
    <property type="protein sequence ID" value="RMM45492.1"/>
    <property type="molecule type" value="Genomic_DNA"/>
</dbReference>
<dbReference type="Proteomes" id="UP000270661">
    <property type="component" value="Unassembled WGS sequence"/>
</dbReference>
<dbReference type="AlphaFoldDB" id="A0A3M3E784"/>
<organism evidence="1 2">
    <name type="scientific">Pseudomonas corrugata</name>
    <dbReference type="NCBI Taxonomy" id="47879"/>
    <lineage>
        <taxon>Bacteria</taxon>
        <taxon>Pseudomonadati</taxon>
        <taxon>Pseudomonadota</taxon>
        <taxon>Gammaproteobacteria</taxon>
        <taxon>Pseudomonadales</taxon>
        <taxon>Pseudomonadaceae</taxon>
        <taxon>Pseudomonas</taxon>
    </lineage>
</organism>
<dbReference type="RefSeq" id="WP_053191519.1">
    <property type="nucleotide sequence ID" value="NZ_LHVK01000005.1"/>
</dbReference>
<gene>
    <name evidence="1" type="ORF">ALQ77_01290</name>
</gene>
<keyword evidence="2" id="KW-1185">Reference proteome</keyword>
<proteinExistence type="predicted"/>
<evidence type="ECO:0000313" key="2">
    <source>
        <dbReference type="Proteomes" id="UP000270661"/>
    </source>
</evidence>
<evidence type="ECO:0000313" key="1">
    <source>
        <dbReference type="EMBL" id="RMM45492.1"/>
    </source>
</evidence>
<reference evidence="1 2" key="1">
    <citation type="submission" date="2018-08" db="EMBL/GenBank/DDBJ databases">
        <title>Recombination of ecologically and evolutionarily significant loci maintains genetic cohesion in the Pseudomonas syringae species complex.</title>
        <authorList>
            <person name="Dillon M."/>
            <person name="Thakur S."/>
            <person name="Almeida R.N.D."/>
            <person name="Weir B.S."/>
            <person name="Guttman D.S."/>
        </authorList>
    </citation>
    <scope>NUCLEOTIDE SEQUENCE [LARGE SCALE GENOMIC DNA]</scope>
    <source>
        <strain evidence="1 2">NCPPB2445</strain>
    </source>
</reference>